<evidence type="ECO:0000256" key="1">
    <source>
        <dbReference type="SAM" id="MobiDB-lite"/>
    </source>
</evidence>
<feature type="non-terminal residue" evidence="2">
    <location>
        <position position="166"/>
    </location>
</feature>
<protein>
    <submittedName>
        <fullName evidence="2">Uncharacterized protein</fullName>
    </submittedName>
</protein>
<accession>A0A7J6KIH5</accession>
<feature type="region of interest" description="Disordered" evidence="1">
    <location>
        <begin position="1"/>
        <end position="25"/>
    </location>
</feature>
<sequence>TTMLGATLHGTSRPSATPYGDIRPLAKEGRGDLLAKPEEAHGPQDVHVQHRHDEDWECSVPIIQTTNFDATHGKLVFAAVKDTSKVNPLEATPFCFRSETADEDKVASIPEQWPGPGIEPDSLLDDDLAQALQFAVPDFTDVGKTLPVVSKDSPAYDDLTKLCNEF</sequence>
<comment type="caution">
    <text evidence="2">The sequence shown here is derived from an EMBL/GenBank/DDBJ whole genome shotgun (WGS) entry which is preliminary data.</text>
</comment>
<dbReference type="EMBL" id="JAAPAO010003229">
    <property type="protein sequence ID" value="KAF4646652.1"/>
    <property type="molecule type" value="Genomic_DNA"/>
</dbReference>
<gene>
    <name evidence="2" type="ORF">FOL47_005842</name>
</gene>
<proteinExistence type="predicted"/>
<dbReference type="AlphaFoldDB" id="A0A7J6KIH5"/>
<dbReference type="OrthoDB" id="10417925at2759"/>
<reference evidence="2 3" key="1">
    <citation type="submission" date="2020-04" db="EMBL/GenBank/DDBJ databases">
        <title>Perkinsus chesapeaki whole genome sequence.</title>
        <authorList>
            <person name="Bogema D.R."/>
        </authorList>
    </citation>
    <scope>NUCLEOTIDE SEQUENCE [LARGE SCALE GENOMIC DNA]</scope>
    <source>
        <strain evidence="2">ATCC PRA-425</strain>
    </source>
</reference>
<evidence type="ECO:0000313" key="2">
    <source>
        <dbReference type="EMBL" id="KAF4646652.1"/>
    </source>
</evidence>
<dbReference type="Proteomes" id="UP000591131">
    <property type="component" value="Unassembled WGS sequence"/>
</dbReference>
<name>A0A7J6KIH5_PERCH</name>
<organism evidence="2 3">
    <name type="scientific">Perkinsus chesapeaki</name>
    <name type="common">Clam parasite</name>
    <name type="synonym">Perkinsus andrewsi</name>
    <dbReference type="NCBI Taxonomy" id="330153"/>
    <lineage>
        <taxon>Eukaryota</taxon>
        <taxon>Sar</taxon>
        <taxon>Alveolata</taxon>
        <taxon>Perkinsozoa</taxon>
        <taxon>Perkinsea</taxon>
        <taxon>Perkinsida</taxon>
        <taxon>Perkinsidae</taxon>
        <taxon>Perkinsus</taxon>
    </lineage>
</organism>
<feature type="compositionally biased region" description="Polar residues" evidence="1">
    <location>
        <begin position="1"/>
        <end position="15"/>
    </location>
</feature>
<evidence type="ECO:0000313" key="3">
    <source>
        <dbReference type="Proteomes" id="UP000591131"/>
    </source>
</evidence>
<feature type="non-terminal residue" evidence="2">
    <location>
        <position position="1"/>
    </location>
</feature>
<keyword evidence="3" id="KW-1185">Reference proteome</keyword>